<evidence type="ECO:0000256" key="4">
    <source>
        <dbReference type="ARBA" id="ARBA00023204"/>
    </source>
</evidence>
<feature type="repeat" description="WD" evidence="5">
    <location>
        <begin position="234"/>
        <end position="275"/>
    </location>
</feature>
<name>A0A9W8CZV3_9FUNG</name>
<accession>A0A9W8CZV3</accession>
<feature type="repeat" description="WD" evidence="5">
    <location>
        <begin position="44"/>
        <end position="79"/>
    </location>
</feature>
<keyword evidence="8" id="KW-1185">Reference proteome</keyword>
<dbReference type="InterPro" id="IPR020472">
    <property type="entry name" value="WD40_PAC1"/>
</dbReference>
<dbReference type="GO" id="GO:0043161">
    <property type="term" value="P:proteasome-mediated ubiquitin-dependent protein catabolic process"/>
    <property type="evidence" value="ECO:0007669"/>
    <property type="project" value="TreeGrafter"/>
</dbReference>
<evidence type="ECO:0008006" key="9">
    <source>
        <dbReference type="Google" id="ProtNLM"/>
    </source>
</evidence>
<dbReference type="PRINTS" id="PR00320">
    <property type="entry name" value="GPROTEINBRPT"/>
</dbReference>
<organism evidence="7 8">
    <name type="scientific">Coemansia biformis</name>
    <dbReference type="NCBI Taxonomy" id="1286918"/>
    <lineage>
        <taxon>Eukaryota</taxon>
        <taxon>Fungi</taxon>
        <taxon>Fungi incertae sedis</taxon>
        <taxon>Zoopagomycota</taxon>
        <taxon>Kickxellomycotina</taxon>
        <taxon>Kickxellomycetes</taxon>
        <taxon>Kickxellales</taxon>
        <taxon>Kickxellaceae</taxon>
        <taxon>Coemansia</taxon>
    </lineage>
</organism>
<dbReference type="InterPro" id="IPR019775">
    <property type="entry name" value="WD40_repeat_CS"/>
</dbReference>
<dbReference type="SMART" id="SM00320">
    <property type="entry name" value="WD40"/>
    <property type="match status" value="5"/>
</dbReference>
<sequence length="401" mass="41439">MESAPAARIVRGRARGTTTAAATRRLLAARTYGALALAESKRLARAHTAAVHSLSIDAAQGRYLLSAGADTSIQLYDLDACGPAGPGARQIEAVRCVPPGAGHGRFISSVAWYPVDSGMFSTSSFDGTLRIWDASTVAEACQFDLECRIYCQAMSPTGAHALVAAVSESAYIRLGDLRTGAFAQSLLAHQSGGTAVAWSPVAPYVLATGGTDGSLRLWDIRQAGSHLHDFGGSTVAHAGGVAGLLFAADGQRLVSSGARADVRVWHIDSPQSPQFDLPSDTPSEDGGGGGRTSARYGAAGRCELALTTASGGAAGADILFCPNGDTTVSVIDIANGRRLAPLDGHFATTLCAAWRPGRAELYTGGADSNILVWCAPERAAPDEDLAELQADAWSESEPEAE</sequence>
<evidence type="ECO:0000256" key="6">
    <source>
        <dbReference type="SAM" id="MobiDB-lite"/>
    </source>
</evidence>
<dbReference type="AlphaFoldDB" id="A0A9W8CZV3"/>
<evidence type="ECO:0000256" key="5">
    <source>
        <dbReference type="PROSITE-ProRule" id="PRU00221"/>
    </source>
</evidence>
<evidence type="ECO:0000256" key="3">
    <source>
        <dbReference type="ARBA" id="ARBA00022763"/>
    </source>
</evidence>
<dbReference type="Proteomes" id="UP001143981">
    <property type="component" value="Unassembled WGS sequence"/>
</dbReference>
<dbReference type="PROSITE" id="PS50082">
    <property type="entry name" value="WD_REPEATS_2"/>
    <property type="match status" value="5"/>
</dbReference>
<feature type="region of interest" description="Disordered" evidence="6">
    <location>
        <begin position="269"/>
        <end position="292"/>
    </location>
</feature>
<dbReference type="EMBL" id="JANBOI010000262">
    <property type="protein sequence ID" value="KAJ1732060.1"/>
    <property type="molecule type" value="Genomic_DNA"/>
</dbReference>
<keyword evidence="1 5" id="KW-0853">WD repeat</keyword>
<dbReference type="PANTHER" id="PTHR46202:SF1">
    <property type="entry name" value="DNA EXCISION REPAIR PROTEIN ERCC-8"/>
    <property type="match status" value="1"/>
</dbReference>
<dbReference type="PANTHER" id="PTHR46202">
    <property type="entry name" value="DNA EXCISION REPAIR PROTEIN ERCC-8"/>
    <property type="match status" value="1"/>
</dbReference>
<keyword evidence="4" id="KW-0234">DNA repair</keyword>
<dbReference type="InterPro" id="IPR001680">
    <property type="entry name" value="WD40_rpt"/>
</dbReference>
<dbReference type="OrthoDB" id="361494at2759"/>
<dbReference type="SUPFAM" id="SSF50978">
    <property type="entry name" value="WD40 repeat-like"/>
    <property type="match status" value="1"/>
</dbReference>
<feature type="repeat" description="WD" evidence="5">
    <location>
        <begin position="342"/>
        <end position="373"/>
    </location>
</feature>
<gene>
    <name evidence="7" type="ORF">LPJ61_002229</name>
</gene>
<keyword evidence="3" id="KW-0227">DNA damage</keyword>
<dbReference type="GO" id="GO:0000209">
    <property type="term" value="P:protein polyubiquitination"/>
    <property type="evidence" value="ECO:0007669"/>
    <property type="project" value="TreeGrafter"/>
</dbReference>
<evidence type="ECO:0000313" key="8">
    <source>
        <dbReference type="Proteomes" id="UP001143981"/>
    </source>
</evidence>
<proteinExistence type="predicted"/>
<evidence type="ECO:0000256" key="2">
    <source>
        <dbReference type="ARBA" id="ARBA00022737"/>
    </source>
</evidence>
<dbReference type="GO" id="GO:0006283">
    <property type="term" value="P:transcription-coupled nucleotide-excision repair"/>
    <property type="evidence" value="ECO:0007669"/>
    <property type="project" value="InterPro"/>
</dbReference>
<dbReference type="InterPro" id="IPR036322">
    <property type="entry name" value="WD40_repeat_dom_sf"/>
</dbReference>
<dbReference type="Gene3D" id="2.130.10.10">
    <property type="entry name" value="YVTN repeat-like/Quinoprotein amine dehydrogenase"/>
    <property type="match status" value="1"/>
</dbReference>
<reference evidence="7" key="1">
    <citation type="submission" date="2022-07" db="EMBL/GenBank/DDBJ databases">
        <title>Phylogenomic reconstructions and comparative analyses of Kickxellomycotina fungi.</title>
        <authorList>
            <person name="Reynolds N.K."/>
            <person name="Stajich J.E."/>
            <person name="Barry K."/>
            <person name="Grigoriev I.V."/>
            <person name="Crous P."/>
            <person name="Smith M.E."/>
        </authorList>
    </citation>
    <scope>NUCLEOTIDE SEQUENCE</scope>
    <source>
        <strain evidence="7">BCRC 34381</strain>
    </source>
</reference>
<protein>
    <recommendedName>
        <fullName evidence="9">WD40 repeat-like protein</fullName>
    </recommendedName>
</protein>
<keyword evidence="2" id="KW-0677">Repeat</keyword>
<feature type="repeat" description="WD" evidence="5">
    <location>
        <begin position="186"/>
        <end position="221"/>
    </location>
</feature>
<dbReference type="PROSITE" id="PS00678">
    <property type="entry name" value="WD_REPEATS_1"/>
    <property type="match status" value="1"/>
</dbReference>
<dbReference type="InterPro" id="IPR042238">
    <property type="entry name" value="Rad28/ERCC8/Ckn1/ATCSA-1"/>
</dbReference>
<dbReference type="PROSITE" id="PS50294">
    <property type="entry name" value="WD_REPEATS_REGION"/>
    <property type="match status" value="3"/>
</dbReference>
<dbReference type="GO" id="GO:0000109">
    <property type="term" value="C:nucleotide-excision repair complex"/>
    <property type="evidence" value="ECO:0007669"/>
    <property type="project" value="TreeGrafter"/>
</dbReference>
<dbReference type="InterPro" id="IPR015943">
    <property type="entry name" value="WD40/YVTN_repeat-like_dom_sf"/>
</dbReference>
<evidence type="ECO:0000313" key="7">
    <source>
        <dbReference type="EMBL" id="KAJ1732060.1"/>
    </source>
</evidence>
<feature type="repeat" description="WD" evidence="5">
    <location>
        <begin position="100"/>
        <end position="136"/>
    </location>
</feature>
<dbReference type="GO" id="GO:0031464">
    <property type="term" value="C:Cul4A-RING E3 ubiquitin ligase complex"/>
    <property type="evidence" value="ECO:0007669"/>
    <property type="project" value="TreeGrafter"/>
</dbReference>
<evidence type="ECO:0000256" key="1">
    <source>
        <dbReference type="ARBA" id="ARBA00022574"/>
    </source>
</evidence>
<dbReference type="Pfam" id="PF00400">
    <property type="entry name" value="WD40"/>
    <property type="match status" value="5"/>
</dbReference>
<comment type="caution">
    <text evidence="7">The sequence shown here is derived from an EMBL/GenBank/DDBJ whole genome shotgun (WGS) entry which is preliminary data.</text>
</comment>